<dbReference type="InterPro" id="IPR036742">
    <property type="entry name" value="ATP_synth_F1_esu_sf_mt"/>
</dbReference>
<dbReference type="SUPFAM" id="SSF48690">
    <property type="entry name" value="Epsilon subunit of mitochondrial F1F0-ATP synthase"/>
    <property type="match status" value="1"/>
</dbReference>
<dbReference type="GO" id="GO:0045259">
    <property type="term" value="C:proton-transporting ATP synthase complex"/>
    <property type="evidence" value="ECO:0007669"/>
    <property type="project" value="EnsemblFungi"/>
</dbReference>
<sequence>MSAWRKAGLSYNTYMAVAARAVRSALKPELKNAAVLSRSNTEAKVINYKDGAASDAVPLKK</sequence>
<evidence type="ECO:0000313" key="2">
    <source>
        <dbReference type="EMBL" id="AET38527.1"/>
    </source>
</evidence>
<evidence type="ECO:0000256" key="1">
    <source>
        <dbReference type="ARBA" id="ARBA00009502"/>
    </source>
</evidence>
<comment type="similarity">
    <text evidence="1">Belongs to the eukaryotic ATPase epsilon family.</text>
</comment>
<organism evidence="2 3">
    <name type="scientific">Eremothecium cymbalariae (strain CBS 270.75 / DBVPG 7215 / KCTC 17166 / NRRL Y-17582)</name>
    <name type="common">Yeast</name>
    <dbReference type="NCBI Taxonomy" id="931890"/>
    <lineage>
        <taxon>Eukaryota</taxon>
        <taxon>Fungi</taxon>
        <taxon>Dikarya</taxon>
        <taxon>Ascomycota</taxon>
        <taxon>Saccharomycotina</taxon>
        <taxon>Saccharomycetes</taxon>
        <taxon>Saccharomycetales</taxon>
        <taxon>Saccharomycetaceae</taxon>
        <taxon>Eremothecium</taxon>
    </lineage>
</organism>
<protein>
    <submittedName>
        <fullName evidence="2">Uncharacterized protein</fullName>
    </submittedName>
</protein>
<dbReference type="Gene3D" id="1.10.1620.20">
    <property type="entry name" value="ATP synthase, F1 complex, epsilon subunit superfamily, mitochondrial"/>
    <property type="match status" value="1"/>
</dbReference>
<dbReference type="GeneID" id="11468586"/>
<dbReference type="FunCoup" id="G8JQV8">
    <property type="interactions" value="143"/>
</dbReference>
<dbReference type="KEGG" id="erc:Ecym_3008"/>
<dbReference type="AlphaFoldDB" id="G8JQV8"/>
<dbReference type="HOGENOM" id="CLU_187039_1_0_1"/>
<dbReference type="EMBL" id="CP002499">
    <property type="protein sequence ID" value="AET38527.1"/>
    <property type="molecule type" value="Genomic_DNA"/>
</dbReference>
<name>G8JQV8_ERECY</name>
<reference evidence="3" key="1">
    <citation type="journal article" date="2012" name="G3 (Bethesda)">
        <title>Pichia sorbitophila, an interspecies yeast hybrid reveals early steps of genome resolution following polyploidization.</title>
        <authorList>
            <person name="Leh Louis V."/>
            <person name="Despons L."/>
            <person name="Friedrich A."/>
            <person name="Martin T."/>
            <person name="Durrens P."/>
            <person name="Casaregola S."/>
            <person name="Neuveglise C."/>
            <person name="Fairhead C."/>
            <person name="Marck C."/>
            <person name="Cruz J.A."/>
            <person name="Straub M.L."/>
            <person name="Kugler V."/>
            <person name="Sacerdot C."/>
            <person name="Uzunov Z."/>
            <person name="Thierry A."/>
            <person name="Weiss S."/>
            <person name="Bleykasten C."/>
            <person name="De Montigny J."/>
            <person name="Jacques N."/>
            <person name="Jung P."/>
            <person name="Lemaire M."/>
            <person name="Mallet S."/>
            <person name="Morel G."/>
            <person name="Richard G.F."/>
            <person name="Sarkar A."/>
            <person name="Savel G."/>
            <person name="Schacherer J."/>
            <person name="Seret M.L."/>
            <person name="Talla E."/>
            <person name="Samson G."/>
            <person name="Jubin C."/>
            <person name="Poulain J."/>
            <person name="Vacherie B."/>
            <person name="Barbe V."/>
            <person name="Pelletier E."/>
            <person name="Sherman D.J."/>
            <person name="Westhof E."/>
            <person name="Weissenbach J."/>
            <person name="Baret P.V."/>
            <person name="Wincker P."/>
            <person name="Gaillardin C."/>
            <person name="Dujon B."/>
            <person name="Souciet J.L."/>
        </authorList>
    </citation>
    <scope>NUCLEOTIDE SEQUENCE [LARGE SCALE GENOMIC DNA]</scope>
    <source>
        <strain evidence="3">CBS 270.75 / DBVPG 7215 / KCTC 17166 / NRRL Y-17582</strain>
    </source>
</reference>
<dbReference type="STRING" id="931890.G8JQV8"/>
<gene>
    <name evidence="2" type="ordered locus">Ecym_3008</name>
</gene>
<dbReference type="OrthoDB" id="269124at2759"/>
<dbReference type="RefSeq" id="XP_003645344.1">
    <property type="nucleotide sequence ID" value="XM_003645296.1"/>
</dbReference>
<dbReference type="GO" id="GO:0042776">
    <property type="term" value="P:proton motive force-driven mitochondrial ATP synthesis"/>
    <property type="evidence" value="ECO:0007669"/>
    <property type="project" value="TreeGrafter"/>
</dbReference>
<dbReference type="GO" id="GO:0046933">
    <property type="term" value="F:proton-transporting ATP synthase activity, rotational mechanism"/>
    <property type="evidence" value="ECO:0007669"/>
    <property type="project" value="EnsemblFungi"/>
</dbReference>
<dbReference type="GO" id="GO:0005743">
    <property type="term" value="C:mitochondrial inner membrane"/>
    <property type="evidence" value="ECO:0007669"/>
    <property type="project" value="EnsemblFungi"/>
</dbReference>
<dbReference type="eggNOG" id="KOG3495">
    <property type="taxonomic scope" value="Eukaryota"/>
</dbReference>
<dbReference type="GO" id="GO:0016887">
    <property type="term" value="F:ATP hydrolysis activity"/>
    <property type="evidence" value="ECO:0007669"/>
    <property type="project" value="EnsemblFungi"/>
</dbReference>
<dbReference type="PANTHER" id="PTHR12448">
    <property type="entry name" value="ATP SYNTHASE EPSILON CHAIN, MITOCHONDRIAL"/>
    <property type="match status" value="1"/>
</dbReference>
<dbReference type="PANTHER" id="PTHR12448:SF0">
    <property type="entry name" value="ATP SYNTHASE SUBUNIT EPSILON, MITOCHONDRIAL"/>
    <property type="match status" value="1"/>
</dbReference>
<dbReference type="Proteomes" id="UP000006790">
    <property type="component" value="Chromosome 3"/>
</dbReference>
<proteinExistence type="inferred from homology"/>
<keyword evidence="3" id="KW-1185">Reference proteome</keyword>
<evidence type="ECO:0000313" key="3">
    <source>
        <dbReference type="Proteomes" id="UP000006790"/>
    </source>
</evidence>
<dbReference type="InParanoid" id="G8JQV8"/>
<dbReference type="OMA" id="YTKYEKG"/>
<accession>G8JQV8</accession>
<dbReference type="Pfam" id="PF04627">
    <property type="entry name" value="ATP-synt_Eps"/>
    <property type="match status" value="1"/>
</dbReference>
<dbReference type="InterPro" id="IPR006721">
    <property type="entry name" value="ATP_synth_F1_esu_mt"/>
</dbReference>